<keyword evidence="9" id="KW-0676">Redox-active center</keyword>
<feature type="transmembrane region" description="Helical" evidence="10">
    <location>
        <begin position="156"/>
        <end position="178"/>
    </location>
</feature>
<organism evidence="14 15">
    <name type="scientific">Chitinophaga arvensicola</name>
    <dbReference type="NCBI Taxonomy" id="29529"/>
    <lineage>
        <taxon>Bacteria</taxon>
        <taxon>Pseudomonadati</taxon>
        <taxon>Bacteroidota</taxon>
        <taxon>Chitinophagia</taxon>
        <taxon>Chitinophagales</taxon>
        <taxon>Chitinophagaceae</taxon>
        <taxon>Chitinophaga</taxon>
    </lineage>
</organism>
<reference evidence="15" key="1">
    <citation type="submission" date="2016-10" db="EMBL/GenBank/DDBJ databases">
        <authorList>
            <person name="Varghese N."/>
            <person name="Submissions S."/>
        </authorList>
    </citation>
    <scope>NUCLEOTIDE SEQUENCE [LARGE SCALE GENOMIC DNA]</scope>
    <source>
        <strain evidence="15">DSM 3695</strain>
    </source>
</reference>
<evidence type="ECO:0000256" key="1">
    <source>
        <dbReference type="ARBA" id="ARBA00004141"/>
    </source>
</evidence>
<dbReference type="EMBL" id="FOJG01000002">
    <property type="protein sequence ID" value="SEW52324.1"/>
    <property type="molecule type" value="Genomic_DNA"/>
</dbReference>
<keyword evidence="8" id="KW-1015">Disulfide bond</keyword>
<dbReference type="InterPro" id="IPR012932">
    <property type="entry name" value="VKOR"/>
</dbReference>
<name>A0A1I0S8N6_9BACT</name>
<protein>
    <submittedName>
        <fullName evidence="14">Peptidase C39 family protein</fullName>
    </submittedName>
</protein>
<keyword evidence="7 10" id="KW-0472">Membrane</keyword>
<feature type="domain" description="Peptidase C39" evidence="11">
    <location>
        <begin position="27"/>
        <end position="137"/>
    </location>
</feature>
<dbReference type="Gene3D" id="3.40.30.10">
    <property type="entry name" value="Glutaredoxin"/>
    <property type="match status" value="1"/>
</dbReference>
<evidence type="ECO:0000256" key="10">
    <source>
        <dbReference type="SAM" id="Phobius"/>
    </source>
</evidence>
<feature type="transmembrane region" description="Helical" evidence="10">
    <location>
        <begin position="301"/>
        <end position="321"/>
    </location>
</feature>
<feature type="transmembrane region" description="Helical" evidence="10">
    <location>
        <begin position="270"/>
        <end position="289"/>
    </location>
</feature>
<feature type="domain" description="Vitamin K epoxide reductase" evidence="12">
    <location>
        <begin position="191"/>
        <end position="316"/>
    </location>
</feature>
<evidence type="ECO:0000313" key="14">
    <source>
        <dbReference type="EMBL" id="SEW52324.1"/>
    </source>
</evidence>
<dbReference type="Gene3D" id="1.20.1440.130">
    <property type="entry name" value="VKOR domain"/>
    <property type="match status" value="1"/>
</dbReference>
<evidence type="ECO:0000256" key="8">
    <source>
        <dbReference type="ARBA" id="ARBA00023157"/>
    </source>
</evidence>
<dbReference type="Proteomes" id="UP000199310">
    <property type="component" value="Unassembled WGS sequence"/>
</dbReference>
<keyword evidence="6" id="KW-0560">Oxidoreductase</keyword>
<dbReference type="GO" id="GO:0016491">
    <property type="term" value="F:oxidoreductase activity"/>
    <property type="evidence" value="ECO:0007669"/>
    <property type="project" value="UniProtKB-KW"/>
</dbReference>
<gene>
    <name evidence="14" type="ORF">SAMN04488122_4769</name>
</gene>
<feature type="transmembrane region" description="Helical" evidence="10">
    <location>
        <begin position="184"/>
        <end position="207"/>
    </location>
</feature>
<evidence type="ECO:0000256" key="5">
    <source>
        <dbReference type="ARBA" id="ARBA00022989"/>
    </source>
</evidence>
<feature type="domain" description="Thioredoxin-like fold" evidence="13">
    <location>
        <begin position="397"/>
        <end position="543"/>
    </location>
</feature>
<dbReference type="GO" id="GO:0005524">
    <property type="term" value="F:ATP binding"/>
    <property type="evidence" value="ECO:0007669"/>
    <property type="project" value="InterPro"/>
</dbReference>
<sequence>MRYLFSNLFGSSSNGAEVAYLFSSLLSVSISPSTLKKEIEEHPDFPSLLSISDILNNYGIENLTAKFDPDKFKNIPTPFITQIKGDDNGNVFFSVVKEISATHAKFFDYEKKQWKETHIGNFTDQCTDIVLMGEPKEKSGEKNYQAKIKEEKRKKYGGYLALLCLPAVLLFTGVFSFIQNGMSALLPFLFSLLMLTGTAVTSLLLWYEIDRYNPFLQQICSARKNISCNAVLFSKGAKIFGINWSTIGFCYFSGGLISLLIAGITNTSMLAFLSCLHLFTLPYIFYSIYYQWKVAKQWCVLCLYIQAIIAVTATITFWGAWHLNFPAINNIPGLLLQATAGFSIPFIIATILPPSLKKAKESKQTKTELQRLKHNPQIFETLLQKQKAIDEEPYGLGIILGNPSGSRKIIKVCNPYCEPCANAHEPLEALLHNDPDLQLQIIFTASSAEGDYKMPPVRHLLAIAEKGNLEETTQSLGDWYKQSVKNYDQFASKYPLNGELQRQKDKIDGMSNWCSKTKIQFTPTIFINGHQLPSLYTIHDLKYFLSV</sequence>
<evidence type="ECO:0000256" key="6">
    <source>
        <dbReference type="ARBA" id="ARBA00023002"/>
    </source>
</evidence>
<dbReference type="AlphaFoldDB" id="A0A1I0S8N6"/>
<dbReference type="STRING" id="29529.SAMN04488122_4769"/>
<evidence type="ECO:0000256" key="7">
    <source>
        <dbReference type="ARBA" id="ARBA00023136"/>
    </source>
</evidence>
<dbReference type="InterPro" id="IPR038354">
    <property type="entry name" value="VKOR_sf"/>
</dbReference>
<dbReference type="OrthoDB" id="1100563at2"/>
<keyword evidence="4" id="KW-0874">Quinone</keyword>
<dbReference type="GO" id="GO:0048038">
    <property type="term" value="F:quinone binding"/>
    <property type="evidence" value="ECO:0007669"/>
    <property type="project" value="UniProtKB-KW"/>
</dbReference>
<dbReference type="InterPro" id="IPR012336">
    <property type="entry name" value="Thioredoxin-like_fold"/>
</dbReference>
<feature type="transmembrane region" description="Helical" evidence="10">
    <location>
        <begin position="242"/>
        <end position="264"/>
    </location>
</feature>
<evidence type="ECO:0000313" key="15">
    <source>
        <dbReference type="Proteomes" id="UP000199310"/>
    </source>
</evidence>
<dbReference type="Pfam" id="PF03412">
    <property type="entry name" value="Peptidase_C39"/>
    <property type="match status" value="1"/>
</dbReference>
<dbReference type="Pfam" id="PF07884">
    <property type="entry name" value="VKOR"/>
    <property type="match status" value="1"/>
</dbReference>
<feature type="transmembrane region" description="Helical" evidence="10">
    <location>
        <begin position="333"/>
        <end position="356"/>
    </location>
</feature>
<keyword evidence="15" id="KW-1185">Reference proteome</keyword>
<evidence type="ECO:0000256" key="4">
    <source>
        <dbReference type="ARBA" id="ARBA00022719"/>
    </source>
</evidence>
<dbReference type="GO" id="GO:0016020">
    <property type="term" value="C:membrane"/>
    <property type="evidence" value="ECO:0007669"/>
    <property type="project" value="UniProtKB-SubCell"/>
</dbReference>
<dbReference type="Gene3D" id="3.90.70.10">
    <property type="entry name" value="Cysteine proteinases"/>
    <property type="match status" value="1"/>
</dbReference>
<dbReference type="GO" id="GO:0008233">
    <property type="term" value="F:peptidase activity"/>
    <property type="evidence" value="ECO:0007669"/>
    <property type="project" value="InterPro"/>
</dbReference>
<evidence type="ECO:0000259" key="11">
    <source>
        <dbReference type="Pfam" id="PF03412"/>
    </source>
</evidence>
<keyword evidence="5 10" id="KW-1133">Transmembrane helix</keyword>
<evidence type="ECO:0000259" key="12">
    <source>
        <dbReference type="Pfam" id="PF07884"/>
    </source>
</evidence>
<evidence type="ECO:0000259" key="13">
    <source>
        <dbReference type="Pfam" id="PF13462"/>
    </source>
</evidence>
<evidence type="ECO:0000256" key="2">
    <source>
        <dbReference type="ARBA" id="ARBA00006214"/>
    </source>
</evidence>
<dbReference type="RefSeq" id="WP_089898702.1">
    <property type="nucleotide sequence ID" value="NZ_FOJG01000002.1"/>
</dbReference>
<keyword evidence="3 10" id="KW-0812">Transmembrane</keyword>
<dbReference type="SUPFAM" id="SSF52833">
    <property type="entry name" value="Thioredoxin-like"/>
    <property type="match status" value="1"/>
</dbReference>
<comment type="subcellular location">
    <subcellularLocation>
        <location evidence="1">Membrane</location>
        <topology evidence="1">Multi-pass membrane protein</topology>
    </subcellularLocation>
</comment>
<dbReference type="GO" id="GO:0006508">
    <property type="term" value="P:proteolysis"/>
    <property type="evidence" value="ECO:0007669"/>
    <property type="project" value="InterPro"/>
</dbReference>
<proteinExistence type="inferred from homology"/>
<comment type="similarity">
    <text evidence="2">Belongs to the VKOR family.</text>
</comment>
<evidence type="ECO:0000256" key="9">
    <source>
        <dbReference type="ARBA" id="ARBA00023284"/>
    </source>
</evidence>
<dbReference type="CDD" id="cd12921">
    <property type="entry name" value="VKOR_4"/>
    <property type="match status" value="1"/>
</dbReference>
<dbReference type="InterPro" id="IPR036249">
    <property type="entry name" value="Thioredoxin-like_sf"/>
</dbReference>
<dbReference type="Pfam" id="PF13462">
    <property type="entry name" value="Thioredoxin_4"/>
    <property type="match status" value="1"/>
</dbReference>
<accession>A0A1I0S8N6</accession>
<dbReference type="InterPro" id="IPR005074">
    <property type="entry name" value="Peptidase_C39"/>
</dbReference>
<evidence type="ECO:0000256" key="3">
    <source>
        <dbReference type="ARBA" id="ARBA00022692"/>
    </source>
</evidence>